<dbReference type="InterPro" id="IPR003656">
    <property type="entry name" value="Znf_BED"/>
</dbReference>
<dbReference type="AlphaFoldDB" id="A0A182HR17"/>
<dbReference type="SMART" id="SM00355">
    <property type="entry name" value="ZnF_C2H2"/>
    <property type="match status" value="2"/>
</dbReference>
<evidence type="ECO:0000256" key="2">
    <source>
        <dbReference type="ARBA" id="ARBA00022723"/>
    </source>
</evidence>
<reference evidence="6" key="1">
    <citation type="submission" date="2022-08" db="UniProtKB">
        <authorList>
            <consortium name="EnsemblMetazoa"/>
        </authorList>
    </citation>
    <scope>IDENTIFICATION</scope>
    <source>
        <strain evidence="6">Dongola</strain>
    </source>
</reference>
<accession>A0A182HR17</accession>
<dbReference type="GO" id="GO:0048666">
    <property type="term" value="P:neuron development"/>
    <property type="evidence" value="ECO:0007669"/>
    <property type="project" value="UniProtKB-ARBA"/>
</dbReference>
<dbReference type="Pfam" id="PF13912">
    <property type="entry name" value="zf-C2H2_6"/>
    <property type="match status" value="1"/>
</dbReference>
<dbReference type="SUPFAM" id="SSF57667">
    <property type="entry name" value="beta-beta-alpha zinc fingers"/>
    <property type="match status" value="1"/>
</dbReference>
<dbReference type="RefSeq" id="XP_040166504.1">
    <property type="nucleotide sequence ID" value="XM_040310570.1"/>
</dbReference>
<dbReference type="PANTHER" id="PTHR23110">
    <property type="entry name" value="BTB DOMAIN TRANSCRIPTION FACTOR"/>
    <property type="match status" value="1"/>
</dbReference>
<dbReference type="GO" id="GO:0003006">
    <property type="term" value="P:developmental process involved in reproduction"/>
    <property type="evidence" value="ECO:0007669"/>
    <property type="project" value="UniProtKB-ARBA"/>
</dbReference>
<dbReference type="Pfam" id="PF02892">
    <property type="entry name" value="zf-BED"/>
    <property type="match status" value="1"/>
</dbReference>
<dbReference type="PROSITE" id="PS50097">
    <property type="entry name" value="BTB"/>
    <property type="match status" value="1"/>
</dbReference>
<evidence type="ECO:0000313" key="6">
    <source>
        <dbReference type="EnsemblMetazoa" id="AARA003710-PA"/>
    </source>
</evidence>
<keyword evidence="2" id="KW-0479">Metal-binding</keyword>
<name>A0A182HR17_ANOAR</name>
<dbReference type="InterPro" id="IPR000210">
    <property type="entry name" value="BTB/POZ_dom"/>
</dbReference>
<organism evidence="6 7">
    <name type="scientific">Anopheles arabiensis</name>
    <name type="common">Mosquito</name>
    <dbReference type="NCBI Taxonomy" id="7173"/>
    <lineage>
        <taxon>Eukaryota</taxon>
        <taxon>Metazoa</taxon>
        <taxon>Ecdysozoa</taxon>
        <taxon>Arthropoda</taxon>
        <taxon>Hexapoda</taxon>
        <taxon>Insecta</taxon>
        <taxon>Pterygota</taxon>
        <taxon>Neoptera</taxon>
        <taxon>Endopterygota</taxon>
        <taxon>Diptera</taxon>
        <taxon>Nematocera</taxon>
        <taxon>Culicoidea</taxon>
        <taxon>Culicidae</taxon>
        <taxon>Anophelinae</taxon>
        <taxon>Anopheles</taxon>
    </lineage>
</organism>
<dbReference type="InterPro" id="IPR036236">
    <property type="entry name" value="Znf_C2H2_sf"/>
</dbReference>
<dbReference type="Gene3D" id="3.30.710.10">
    <property type="entry name" value="Potassium Channel Kv1.1, Chain A"/>
    <property type="match status" value="1"/>
</dbReference>
<keyword evidence="4" id="KW-0862">Zinc</keyword>
<keyword evidence="3" id="KW-0863">Zinc-finger</keyword>
<dbReference type="InterPro" id="IPR013087">
    <property type="entry name" value="Znf_C2H2_type"/>
</dbReference>
<protein>
    <submittedName>
        <fullName evidence="6">Uncharacterized protein</fullName>
    </submittedName>
</protein>
<dbReference type="GO" id="GO:0005634">
    <property type="term" value="C:nucleus"/>
    <property type="evidence" value="ECO:0007669"/>
    <property type="project" value="UniProtKB-SubCell"/>
</dbReference>
<dbReference type="PANTHER" id="PTHR23110:SF106">
    <property type="entry name" value="FI01104P"/>
    <property type="match status" value="1"/>
</dbReference>
<sequence length="531" mass="58519">MASQQSFSLRWNDYSSHIARAFESLRYEEDLVDVTLYCEGRRIRAHKMVLSACSSYFKDIFKENPSQHPIIIFKNVKYSDLVSLVEFMYQGEVVVLQESLPSFLHTAELLSVRGLADTCDSIEQHLHSTISDQPTSSLAQQILQTQSRNMNNATITTEPVYFTLPSNSTIVPQIKIESQPPASQQLINKILLKSSNDITAALGNTIVPQAQQQQQQQQTHSQAHLQPPQPSTTATQQQQQPQLQTQTTIREQHQPNLVLKASHSVTMPTLGQPIVAHGSASQPDQNKQQSATALQDLVESVISMPRPVKIERVSKQKDTSTLPTTTAATKQATSTAAVEIKPSTSYTALSTTTNTANQAANSGMDMYEQVPQSHETSYTANTGNGEVKLHISEFINVGESMATTSGGESSTYTHPEGFELVNENIPNRSEPDETIEPSSFEMEIVDMDVADIFPDEGSTTKETTTPADDSSTAKTLDKKYKCKVCGKGFVTCKSLNMHLHIHSGRTKCGICGAVLSRTANLKRHMKLKHEP</sequence>
<evidence type="ECO:0000256" key="3">
    <source>
        <dbReference type="ARBA" id="ARBA00022771"/>
    </source>
</evidence>
<proteinExistence type="predicted"/>
<dbReference type="GO" id="GO:0048513">
    <property type="term" value="P:animal organ development"/>
    <property type="evidence" value="ECO:0007669"/>
    <property type="project" value="UniProtKB-ARBA"/>
</dbReference>
<dbReference type="PROSITE" id="PS00028">
    <property type="entry name" value="ZINC_FINGER_C2H2_1"/>
    <property type="match status" value="2"/>
</dbReference>
<dbReference type="GO" id="GO:0006357">
    <property type="term" value="P:regulation of transcription by RNA polymerase II"/>
    <property type="evidence" value="ECO:0007669"/>
    <property type="project" value="TreeGrafter"/>
</dbReference>
<evidence type="ECO:0000256" key="4">
    <source>
        <dbReference type="ARBA" id="ARBA00022833"/>
    </source>
</evidence>
<dbReference type="GO" id="GO:0003677">
    <property type="term" value="F:DNA binding"/>
    <property type="evidence" value="ECO:0007669"/>
    <property type="project" value="InterPro"/>
</dbReference>
<comment type="subcellular location">
    <subcellularLocation>
        <location evidence="1">Nucleus</location>
    </subcellularLocation>
</comment>
<dbReference type="GeneID" id="120902081"/>
<keyword evidence="5" id="KW-0539">Nucleus</keyword>
<dbReference type="Pfam" id="PF00651">
    <property type="entry name" value="BTB"/>
    <property type="match status" value="1"/>
</dbReference>
<dbReference type="FunFam" id="3.30.160.60:FF:001428">
    <property type="entry name" value="zinc finger and BTB domain-containing protein 38"/>
    <property type="match status" value="1"/>
</dbReference>
<dbReference type="EMBL" id="APCN01001632">
    <property type="status" value="NOT_ANNOTATED_CDS"/>
    <property type="molecule type" value="Genomic_DNA"/>
</dbReference>
<dbReference type="KEGG" id="aara:120902081"/>
<evidence type="ECO:0000256" key="1">
    <source>
        <dbReference type="ARBA" id="ARBA00004123"/>
    </source>
</evidence>
<dbReference type="SUPFAM" id="SSF54695">
    <property type="entry name" value="POZ domain"/>
    <property type="match status" value="1"/>
</dbReference>
<dbReference type="FunFam" id="3.30.710.10:FF:000218">
    <property type="entry name" value="Lolal-like protein"/>
    <property type="match status" value="1"/>
</dbReference>
<dbReference type="VEuPathDB" id="VectorBase:AARA21_000039"/>
<dbReference type="InterPro" id="IPR011333">
    <property type="entry name" value="SKP1/BTB/POZ_sf"/>
</dbReference>
<dbReference type="SMART" id="SM00225">
    <property type="entry name" value="BTB"/>
    <property type="match status" value="1"/>
</dbReference>
<evidence type="ECO:0000256" key="5">
    <source>
        <dbReference type="ARBA" id="ARBA00023242"/>
    </source>
</evidence>
<evidence type="ECO:0000313" key="7">
    <source>
        <dbReference type="Proteomes" id="UP000075840"/>
    </source>
</evidence>
<dbReference type="VEuPathDB" id="VectorBase:AARA003710"/>
<dbReference type="PROSITE" id="PS50157">
    <property type="entry name" value="ZINC_FINGER_C2H2_2"/>
    <property type="match status" value="2"/>
</dbReference>
<dbReference type="InterPro" id="IPR051095">
    <property type="entry name" value="Dros_DevTransReg"/>
</dbReference>
<dbReference type="Gene3D" id="3.30.160.60">
    <property type="entry name" value="Classic Zinc Finger"/>
    <property type="match status" value="1"/>
</dbReference>
<dbReference type="GO" id="GO:0008270">
    <property type="term" value="F:zinc ion binding"/>
    <property type="evidence" value="ECO:0007669"/>
    <property type="project" value="UniProtKB-KW"/>
</dbReference>
<dbReference type="Proteomes" id="UP000075840">
    <property type="component" value="Unassembled WGS sequence"/>
</dbReference>
<keyword evidence="7" id="KW-1185">Reference proteome</keyword>
<dbReference type="EnsemblMetazoa" id="AARA003710-RA">
    <property type="protein sequence ID" value="AARA003710-PA"/>
    <property type="gene ID" value="AARA003710"/>
</dbReference>
<dbReference type="CDD" id="cd18315">
    <property type="entry name" value="BTB_POZ_BAB-like"/>
    <property type="match status" value="1"/>
</dbReference>